<dbReference type="CDD" id="cd07989">
    <property type="entry name" value="LPLAT_AGPAT-like"/>
    <property type="match status" value="1"/>
</dbReference>
<dbReference type="SUPFAM" id="SSF69593">
    <property type="entry name" value="Glycerol-3-phosphate (1)-acyltransferase"/>
    <property type="match status" value="1"/>
</dbReference>
<keyword evidence="6" id="KW-0472">Membrane</keyword>
<dbReference type="STRING" id="475255.SAMN04488101_12017"/>
<dbReference type="RefSeq" id="WP_084292005.1">
    <property type="nucleotide sequence ID" value="NZ_FWYB01000020.1"/>
</dbReference>
<keyword evidence="6" id="KW-1133">Transmembrane helix</keyword>
<protein>
    <submittedName>
        <fullName evidence="8">1-acyl-sn-glycerol-3-phosphate acyltransferase</fullName>
    </submittedName>
</protein>
<reference evidence="8 9" key="1">
    <citation type="submission" date="2017-04" db="EMBL/GenBank/DDBJ databases">
        <authorList>
            <person name="Afonso C.L."/>
            <person name="Miller P.J."/>
            <person name="Scott M.A."/>
            <person name="Spackman E."/>
            <person name="Goraichik I."/>
            <person name="Dimitrov K.M."/>
            <person name="Suarez D.L."/>
            <person name="Swayne D.E."/>
        </authorList>
    </citation>
    <scope>NUCLEOTIDE SEQUENCE [LARGE SCALE GENOMIC DNA]</scope>
    <source>
        <strain evidence="8 9">DSM 19625</strain>
    </source>
</reference>
<keyword evidence="6" id="KW-0812">Transmembrane</keyword>
<evidence type="ECO:0000256" key="1">
    <source>
        <dbReference type="ARBA" id="ARBA00005189"/>
    </source>
</evidence>
<dbReference type="AlphaFoldDB" id="A0A1W2F4P6"/>
<keyword evidence="3 8" id="KW-0808">Transferase</keyword>
<keyword evidence="9" id="KW-1185">Reference proteome</keyword>
<evidence type="ECO:0000313" key="9">
    <source>
        <dbReference type="Proteomes" id="UP000192678"/>
    </source>
</evidence>
<gene>
    <name evidence="8" type="ORF">SAMN04488101_12017</name>
</gene>
<sequence length="244" mass="28020">MVKILKQVHRAYSTIVISIFSLAFYPFYYLAAKNPGTYGLLNGLRKLKSWLCALFIGFVPRFTFEEPLEADQNYIYCSNHTSNHDIMILCMLAQGRFYFMGKDELLKNPVLRIFFKTIDIPVNRDSKMSAFRAFKRAGDNLEKGMSLIIFPEGKISDEHYPPKLMPFKNGPFRLAIEKGIPIVPVSLTNVWKMMWDDGTKYGSKPGIGDVYVHKPVLTTNLTINDSDELKDRIFELINSKLVDK</sequence>
<dbReference type="PANTHER" id="PTHR10434">
    <property type="entry name" value="1-ACYL-SN-GLYCEROL-3-PHOSPHATE ACYLTRANSFERASE"/>
    <property type="match status" value="1"/>
</dbReference>
<proteinExistence type="predicted"/>
<dbReference type="Proteomes" id="UP000192678">
    <property type="component" value="Unassembled WGS sequence"/>
</dbReference>
<evidence type="ECO:0000256" key="2">
    <source>
        <dbReference type="ARBA" id="ARBA00022516"/>
    </source>
</evidence>
<evidence type="ECO:0000259" key="7">
    <source>
        <dbReference type="SMART" id="SM00563"/>
    </source>
</evidence>
<feature type="transmembrane region" description="Helical" evidence="6">
    <location>
        <begin position="12"/>
        <end position="31"/>
    </location>
</feature>
<accession>A0A1W2F4P6</accession>
<dbReference type="EMBL" id="FWYB01000020">
    <property type="protein sequence ID" value="SMD16496.1"/>
    <property type="molecule type" value="Genomic_DNA"/>
</dbReference>
<organism evidence="8 9">
    <name type="scientific">Pedobacter nyackensis</name>
    <dbReference type="NCBI Taxonomy" id="475255"/>
    <lineage>
        <taxon>Bacteria</taxon>
        <taxon>Pseudomonadati</taxon>
        <taxon>Bacteroidota</taxon>
        <taxon>Sphingobacteriia</taxon>
        <taxon>Sphingobacteriales</taxon>
        <taxon>Sphingobacteriaceae</taxon>
        <taxon>Pedobacter</taxon>
    </lineage>
</organism>
<dbReference type="GO" id="GO:0003841">
    <property type="term" value="F:1-acylglycerol-3-phosphate O-acyltransferase activity"/>
    <property type="evidence" value="ECO:0007669"/>
    <property type="project" value="TreeGrafter"/>
</dbReference>
<comment type="pathway">
    <text evidence="1">Lipid metabolism.</text>
</comment>
<evidence type="ECO:0000256" key="5">
    <source>
        <dbReference type="ARBA" id="ARBA00023315"/>
    </source>
</evidence>
<keyword evidence="5 8" id="KW-0012">Acyltransferase</keyword>
<dbReference type="Pfam" id="PF01553">
    <property type="entry name" value="Acyltransferase"/>
    <property type="match status" value="1"/>
</dbReference>
<dbReference type="SMART" id="SM00563">
    <property type="entry name" value="PlsC"/>
    <property type="match status" value="1"/>
</dbReference>
<evidence type="ECO:0000256" key="4">
    <source>
        <dbReference type="ARBA" id="ARBA00023098"/>
    </source>
</evidence>
<keyword evidence="4" id="KW-0443">Lipid metabolism</keyword>
<feature type="domain" description="Phospholipid/glycerol acyltransferase" evidence="7">
    <location>
        <begin position="74"/>
        <end position="190"/>
    </location>
</feature>
<dbReference type="PANTHER" id="PTHR10434:SF64">
    <property type="entry name" value="1-ACYL-SN-GLYCEROL-3-PHOSPHATE ACYLTRANSFERASE-RELATED"/>
    <property type="match status" value="1"/>
</dbReference>
<evidence type="ECO:0000256" key="3">
    <source>
        <dbReference type="ARBA" id="ARBA00022679"/>
    </source>
</evidence>
<dbReference type="OrthoDB" id="9803035at2"/>
<keyword evidence="2" id="KW-0444">Lipid biosynthesis</keyword>
<dbReference type="GO" id="GO:0006654">
    <property type="term" value="P:phosphatidic acid biosynthetic process"/>
    <property type="evidence" value="ECO:0007669"/>
    <property type="project" value="TreeGrafter"/>
</dbReference>
<dbReference type="InterPro" id="IPR002123">
    <property type="entry name" value="Plipid/glycerol_acylTrfase"/>
</dbReference>
<evidence type="ECO:0000256" key="6">
    <source>
        <dbReference type="SAM" id="Phobius"/>
    </source>
</evidence>
<evidence type="ECO:0000313" key="8">
    <source>
        <dbReference type="EMBL" id="SMD16496.1"/>
    </source>
</evidence>
<name>A0A1W2F4P6_9SPHI</name>